<comment type="subcellular location">
    <subcellularLocation>
        <location evidence="1">Membrane</location>
        <topology evidence="1">Multi-pass membrane protein</topology>
    </subcellularLocation>
</comment>
<feature type="transmembrane region" description="Helical" evidence="6">
    <location>
        <begin position="12"/>
        <end position="32"/>
    </location>
</feature>
<evidence type="ECO:0000313" key="8">
    <source>
        <dbReference type="Proteomes" id="UP000824120"/>
    </source>
</evidence>
<accession>A0A9J5X5E3</accession>
<sequence>MEWDWLRDFLKGMIKPFAALAVVFMAVGLSYVQKLGLEGEMIYSVFRAFLQLSIIGFVLQFIFTQKNVAWIILAYLFMVTIAGYTAGQRAKHVPRGKYIAGVSILAGTSVTMFLLVILNVFPFTPRYIIPVAGMMVGNAMTVTGVTMKKLRDDIKIQMALSILSMLSLLLVTNLVYTEYVVVGNRFWSTLSMLLLANLVYTEYVVVVDGDKFGLILSMLLLATDLVYIEYVVVSKFGLYRVETALALGATPRQATLQQVKRSLVIALSPVLDNAKTVGLISLPGAMTGLIMGGASPLEAIQLQIVVMNMLIGASTVSSILSTYLSWPSFFTKAYQLETKVFSSE</sequence>
<feature type="transmembrane region" description="Helical" evidence="6">
    <location>
        <begin position="158"/>
        <end position="176"/>
    </location>
</feature>
<keyword evidence="5 6" id="KW-0472">Membrane</keyword>
<proteinExistence type="inferred from homology"/>
<name>A0A9J5X5E3_SOLCO</name>
<dbReference type="GO" id="GO:0005886">
    <property type="term" value="C:plasma membrane"/>
    <property type="evidence" value="ECO:0007669"/>
    <property type="project" value="TreeGrafter"/>
</dbReference>
<dbReference type="InterPro" id="IPR005226">
    <property type="entry name" value="UPF0014_fam"/>
</dbReference>
<evidence type="ECO:0000256" key="1">
    <source>
        <dbReference type="ARBA" id="ARBA00004141"/>
    </source>
</evidence>
<comment type="caution">
    <text evidence="7">The sequence shown here is derived from an EMBL/GenBank/DDBJ whole genome shotgun (WGS) entry which is preliminary data.</text>
</comment>
<feature type="transmembrane region" description="Helical" evidence="6">
    <location>
        <begin position="277"/>
        <end position="297"/>
    </location>
</feature>
<evidence type="ECO:0000256" key="6">
    <source>
        <dbReference type="SAM" id="Phobius"/>
    </source>
</evidence>
<protein>
    <submittedName>
        <fullName evidence="7">Uncharacterized protein</fullName>
    </submittedName>
</protein>
<reference evidence="7 8" key="1">
    <citation type="submission" date="2020-09" db="EMBL/GenBank/DDBJ databases">
        <title>De no assembly of potato wild relative species, Solanum commersonii.</title>
        <authorList>
            <person name="Cho K."/>
        </authorList>
    </citation>
    <scope>NUCLEOTIDE SEQUENCE [LARGE SCALE GENOMIC DNA]</scope>
    <source>
        <strain evidence="7">LZ3.2</strain>
        <tissue evidence="7">Leaf</tissue>
    </source>
</reference>
<evidence type="ECO:0000256" key="2">
    <source>
        <dbReference type="ARBA" id="ARBA00005268"/>
    </source>
</evidence>
<dbReference type="OrthoDB" id="432685at2759"/>
<feature type="transmembrane region" description="Helical" evidence="6">
    <location>
        <begin position="98"/>
        <end position="121"/>
    </location>
</feature>
<keyword evidence="4 6" id="KW-1133">Transmembrane helix</keyword>
<evidence type="ECO:0000256" key="3">
    <source>
        <dbReference type="ARBA" id="ARBA00022692"/>
    </source>
</evidence>
<feature type="transmembrane region" description="Helical" evidence="6">
    <location>
        <begin position="44"/>
        <end position="62"/>
    </location>
</feature>
<dbReference type="GO" id="GO:0010044">
    <property type="term" value="P:response to aluminum ion"/>
    <property type="evidence" value="ECO:0007669"/>
    <property type="project" value="TreeGrafter"/>
</dbReference>
<feature type="transmembrane region" description="Helical" evidence="6">
    <location>
        <begin position="212"/>
        <end position="233"/>
    </location>
</feature>
<dbReference type="Pfam" id="PF03649">
    <property type="entry name" value="UPF0014"/>
    <property type="match status" value="2"/>
</dbReference>
<feature type="transmembrane region" description="Helical" evidence="6">
    <location>
        <begin position="304"/>
        <end position="326"/>
    </location>
</feature>
<evidence type="ECO:0000256" key="5">
    <source>
        <dbReference type="ARBA" id="ARBA00023136"/>
    </source>
</evidence>
<dbReference type="PANTHER" id="PTHR30028:SF0">
    <property type="entry name" value="PROTEIN ALUMINUM SENSITIVE 3"/>
    <property type="match status" value="1"/>
</dbReference>
<gene>
    <name evidence="7" type="ORF">H5410_053232</name>
</gene>
<dbReference type="Proteomes" id="UP000824120">
    <property type="component" value="Chromosome 10"/>
</dbReference>
<feature type="transmembrane region" description="Helical" evidence="6">
    <location>
        <begin position="127"/>
        <end position="146"/>
    </location>
</feature>
<feature type="transmembrane region" description="Helical" evidence="6">
    <location>
        <begin position="68"/>
        <end position="86"/>
    </location>
</feature>
<keyword evidence="3 6" id="KW-0812">Transmembrane</keyword>
<keyword evidence="8" id="KW-1185">Reference proteome</keyword>
<comment type="similarity">
    <text evidence="2">Belongs to the UPF0014 family.</text>
</comment>
<evidence type="ECO:0000256" key="4">
    <source>
        <dbReference type="ARBA" id="ARBA00022989"/>
    </source>
</evidence>
<evidence type="ECO:0000313" key="7">
    <source>
        <dbReference type="EMBL" id="KAG5582605.1"/>
    </source>
</evidence>
<dbReference type="PANTHER" id="PTHR30028">
    <property type="entry name" value="UPF0014 INNER MEMBRANE PROTEIN YBBM-RELATED"/>
    <property type="match status" value="1"/>
</dbReference>
<organism evidence="7 8">
    <name type="scientific">Solanum commersonii</name>
    <name type="common">Commerson's wild potato</name>
    <name type="synonym">Commerson's nightshade</name>
    <dbReference type="NCBI Taxonomy" id="4109"/>
    <lineage>
        <taxon>Eukaryota</taxon>
        <taxon>Viridiplantae</taxon>
        <taxon>Streptophyta</taxon>
        <taxon>Embryophyta</taxon>
        <taxon>Tracheophyta</taxon>
        <taxon>Spermatophyta</taxon>
        <taxon>Magnoliopsida</taxon>
        <taxon>eudicotyledons</taxon>
        <taxon>Gunneridae</taxon>
        <taxon>Pentapetalae</taxon>
        <taxon>asterids</taxon>
        <taxon>lamiids</taxon>
        <taxon>Solanales</taxon>
        <taxon>Solanaceae</taxon>
        <taxon>Solanoideae</taxon>
        <taxon>Solaneae</taxon>
        <taxon>Solanum</taxon>
    </lineage>
</organism>
<dbReference type="EMBL" id="JACXVP010000010">
    <property type="protein sequence ID" value="KAG5582605.1"/>
    <property type="molecule type" value="Genomic_DNA"/>
</dbReference>
<feature type="transmembrane region" description="Helical" evidence="6">
    <location>
        <begin position="182"/>
        <end position="200"/>
    </location>
</feature>
<dbReference type="AlphaFoldDB" id="A0A9J5X5E3"/>